<evidence type="ECO:0000256" key="9">
    <source>
        <dbReference type="RuleBase" id="RU000488"/>
    </source>
</evidence>
<gene>
    <name evidence="12" type="ORF">KFE25_012184</name>
</gene>
<dbReference type="InterPro" id="IPR018108">
    <property type="entry name" value="MCP_transmembrane"/>
</dbReference>
<feature type="chain" id="PRO_5035187442" description="Mitochondrial carrier protein" evidence="11">
    <location>
        <begin position="18"/>
        <end position="369"/>
    </location>
</feature>
<dbReference type="AlphaFoldDB" id="A0A8J5XKQ9"/>
<evidence type="ECO:0000256" key="7">
    <source>
        <dbReference type="ARBA" id="ARBA00023136"/>
    </source>
</evidence>
<feature type="signal peptide" evidence="11">
    <location>
        <begin position="1"/>
        <end position="17"/>
    </location>
</feature>
<evidence type="ECO:0000313" key="12">
    <source>
        <dbReference type="EMBL" id="KAG8462364.1"/>
    </source>
</evidence>
<dbReference type="EMBL" id="JAGTXO010000021">
    <property type="protein sequence ID" value="KAG8462364.1"/>
    <property type="molecule type" value="Genomic_DNA"/>
</dbReference>
<comment type="similarity">
    <text evidence="2 9">Belongs to the mitochondrial carrier (TC 2.A.29) family.</text>
</comment>
<evidence type="ECO:0000256" key="11">
    <source>
        <dbReference type="SAM" id="SignalP"/>
    </source>
</evidence>
<feature type="repeat" description="Solcar" evidence="8">
    <location>
        <begin position="123"/>
        <end position="209"/>
    </location>
</feature>
<reference evidence="12" key="1">
    <citation type="submission" date="2021-05" db="EMBL/GenBank/DDBJ databases">
        <title>The genome of the haptophyte Pavlova lutheri (Diacronema luteri, Pavlovales) - a model for lipid biosynthesis in eukaryotic algae.</title>
        <authorList>
            <person name="Hulatt C.J."/>
            <person name="Posewitz M.C."/>
        </authorList>
    </citation>
    <scope>NUCLEOTIDE SEQUENCE</scope>
    <source>
        <strain evidence="12">NIVA-4/92</strain>
    </source>
</reference>
<keyword evidence="13" id="KW-1185">Reference proteome</keyword>
<dbReference type="InterPro" id="IPR023395">
    <property type="entry name" value="MCP_dom_sf"/>
</dbReference>
<dbReference type="OrthoDB" id="448427at2759"/>
<dbReference type="OMA" id="FTHFITL"/>
<dbReference type="PANTHER" id="PTHR45667">
    <property type="entry name" value="S-ADENOSYLMETHIONINE MITOCHONDRIAL CARRIER PROTEIN"/>
    <property type="match status" value="1"/>
</dbReference>
<keyword evidence="6" id="KW-1133">Transmembrane helix</keyword>
<comment type="caution">
    <text evidence="12">The sequence shown here is derived from an EMBL/GenBank/DDBJ whole genome shotgun (WGS) entry which is preliminary data.</text>
</comment>
<dbReference type="Proteomes" id="UP000751190">
    <property type="component" value="Unassembled WGS sequence"/>
</dbReference>
<evidence type="ECO:0000256" key="2">
    <source>
        <dbReference type="ARBA" id="ARBA00006375"/>
    </source>
</evidence>
<comment type="subcellular location">
    <subcellularLocation>
        <location evidence="1">Membrane</location>
        <topology evidence="1">Multi-pass membrane protein</topology>
    </subcellularLocation>
</comment>
<accession>A0A8J5XKQ9</accession>
<evidence type="ECO:0000256" key="1">
    <source>
        <dbReference type="ARBA" id="ARBA00004141"/>
    </source>
</evidence>
<protein>
    <recommendedName>
        <fullName evidence="14">Mitochondrial carrier protein</fullName>
    </recommendedName>
</protein>
<organism evidence="12 13">
    <name type="scientific">Diacronema lutheri</name>
    <name type="common">Unicellular marine alga</name>
    <name type="synonym">Monochrysis lutheri</name>
    <dbReference type="NCBI Taxonomy" id="2081491"/>
    <lineage>
        <taxon>Eukaryota</taxon>
        <taxon>Haptista</taxon>
        <taxon>Haptophyta</taxon>
        <taxon>Pavlovophyceae</taxon>
        <taxon>Pavlovales</taxon>
        <taxon>Pavlovaceae</taxon>
        <taxon>Diacronema</taxon>
    </lineage>
</organism>
<feature type="repeat" description="Solcar" evidence="8">
    <location>
        <begin position="218"/>
        <end position="303"/>
    </location>
</feature>
<evidence type="ECO:0000313" key="13">
    <source>
        <dbReference type="Proteomes" id="UP000751190"/>
    </source>
</evidence>
<evidence type="ECO:0000256" key="8">
    <source>
        <dbReference type="PROSITE-ProRule" id="PRU00282"/>
    </source>
</evidence>
<evidence type="ECO:0000256" key="4">
    <source>
        <dbReference type="ARBA" id="ARBA00022692"/>
    </source>
</evidence>
<evidence type="ECO:0000256" key="3">
    <source>
        <dbReference type="ARBA" id="ARBA00022448"/>
    </source>
</evidence>
<dbReference type="Pfam" id="PF00153">
    <property type="entry name" value="Mito_carr"/>
    <property type="match status" value="3"/>
</dbReference>
<name>A0A8J5XKQ9_DIALT</name>
<evidence type="ECO:0008006" key="14">
    <source>
        <dbReference type="Google" id="ProtNLM"/>
    </source>
</evidence>
<keyword evidence="7 8" id="KW-0472">Membrane</keyword>
<evidence type="ECO:0000256" key="5">
    <source>
        <dbReference type="ARBA" id="ARBA00022737"/>
    </source>
</evidence>
<dbReference type="PROSITE" id="PS50920">
    <property type="entry name" value="SOLCAR"/>
    <property type="match status" value="3"/>
</dbReference>
<keyword evidence="5" id="KW-0677">Repeat</keyword>
<sequence length="369" mass="39364">MPRALALACFLPACTLAIVAERRPRFSVDFRRGLSGSLAGALTNGLLHPLDTVKTVRQANRAQFPGTFRTIRRIWQQNGPRGLYGGLGTAMVGAMPSSFVFFGTYEFMKARLQALKPDCSLDERARIHVVSAACGNAASSLIFVPKEMVKQRLQAARVAGVSTGVRQVVSTIVKEHGVRGLYAAYSATIMRNIPTTVLKFLIYEELRLRLAASDESATLRVRSMACGAISGACSSVLMTPLDVVKTRLATGQYAATLGMRRSLVKLATEEGLSGLFAGAKARMVGAALFSAIGLSCYEACKQLLRCEDGANLADAPRGAEPTRARPAHVPLPPARRAAAAAHDGRADGPAGARARRAGRQRASPWAREA</sequence>
<evidence type="ECO:0000256" key="6">
    <source>
        <dbReference type="ARBA" id="ARBA00022989"/>
    </source>
</evidence>
<keyword evidence="11" id="KW-0732">Signal</keyword>
<proteinExistence type="inferred from homology"/>
<dbReference type="GO" id="GO:0016020">
    <property type="term" value="C:membrane"/>
    <property type="evidence" value="ECO:0007669"/>
    <property type="project" value="UniProtKB-SubCell"/>
</dbReference>
<feature type="region of interest" description="Disordered" evidence="10">
    <location>
        <begin position="314"/>
        <end position="369"/>
    </location>
</feature>
<keyword evidence="3 9" id="KW-0813">Transport</keyword>
<feature type="compositionally biased region" description="Low complexity" evidence="10">
    <location>
        <begin position="334"/>
        <end position="352"/>
    </location>
</feature>
<keyword evidence="4 8" id="KW-0812">Transmembrane</keyword>
<dbReference type="Gene3D" id="1.50.40.10">
    <property type="entry name" value="Mitochondrial carrier domain"/>
    <property type="match status" value="2"/>
</dbReference>
<feature type="repeat" description="Solcar" evidence="8">
    <location>
        <begin position="27"/>
        <end position="111"/>
    </location>
</feature>
<evidence type="ECO:0000256" key="10">
    <source>
        <dbReference type="SAM" id="MobiDB-lite"/>
    </source>
</evidence>
<dbReference type="SUPFAM" id="SSF103506">
    <property type="entry name" value="Mitochondrial carrier"/>
    <property type="match status" value="1"/>
</dbReference>